<name>A0A9P6ZQ76_9AGAM</name>
<comment type="caution">
    <text evidence="1">The sequence shown here is derived from an EMBL/GenBank/DDBJ whole genome shotgun (WGS) entry which is preliminary data.</text>
</comment>
<organism evidence="1 2">
    <name type="scientific">Suillus placidus</name>
    <dbReference type="NCBI Taxonomy" id="48579"/>
    <lineage>
        <taxon>Eukaryota</taxon>
        <taxon>Fungi</taxon>
        <taxon>Dikarya</taxon>
        <taxon>Basidiomycota</taxon>
        <taxon>Agaricomycotina</taxon>
        <taxon>Agaricomycetes</taxon>
        <taxon>Agaricomycetidae</taxon>
        <taxon>Boletales</taxon>
        <taxon>Suillineae</taxon>
        <taxon>Suillaceae</taxon>
        <taxon>Suillus</taxon>
    </lineage>
</organism>
<dbReference type="InterPro" id="IPR021848">
    <property type="entry name" value="HODM_asu-like"/>
</dbReference>
<dbReference type="Proteomes" id="UP000714275">
    <property type="component" value="Unassembled WGS sequence"/>
</dbReference>
<dbReference type="Pfam" id="PF11927">
    <property type="entry name" value="HODM_asu-like"/>
    <property type="match status" value="1"/>
</dbReference>
<accession>A0A9P6ZQ76</accession>
<evidence type="ECO:0000313" key="1">
    <source>
        <dbReference type="EMBL" id="KAG1774297.1"/>
    </source>
</evidence>
<dbReference type="AlphaFoldDB" id="A0A9P6ZQ76"/>
<evidence type="ECO:0000313" key="2">
    <source>
        <dbReference type="Proteomes" id="UP000714275"/>
    </source>
</evidence>
<gene>
    <name evidence="1" type="ORF">EV702DRAFT_540947</name>
</gene>
<keyword evidence="2" id="KW-1185">Reference proteome</keyword>
<dbReference type="OrthoDB" id="5043642at2759"/>
<reference evidence="1" key="1">
    <citation type="journal article" date="2020" name="New Phytol.">
        <title>Comparative genomics reveals dynamic genome evolution in host specialist ectomycorrhizal fungi.</title>
        <authorList>
            <person name="Lofgren L.A."/>
            <person name="Nguyen N.H."/>
            <person name="Vilgalys R."/>
            <person name="Ruytinx J."/>
            <person name="Liao H.L."/>
            <person name="Branco S."/>
            <person name="Kuo A."/>
            <person name="LaButti K."/>
            <person name="Lipzen A."/>
            <person name="Andreopoulos W."/>
            <person name="Pangilinan J."/>
            <person name="Riley R."/>
            <person name="Hundley H."/>
            <person name="Na H."/>
            <person name="Barry K."/>
            <person name="Grigoriev I.V."/>
            <person name="Stajich J.E."/>
            <person name="Kennedy P.G."/>
        </authorList>
    </citation>
    <scope>NUCLEOTIDE SEQUENCE</scope>
    <source>
        <strain evidence="1">DOB743</strain>
    </source>
</reference>
<dbReference type="EMBL" id="JABBWD010000043">
    <property type="protein sequence ID" value="KAG1774297.1"/>
    <property type="molecule type" value="Genomic_DNA"/>
</dbReference>
<proteinExistence type="predicted"/>
<evidence type="ECO:0008006" key="3">
    <source>
        <dbReference type="Google" id="ProtNLM"/>
    </source>
</evidence>
<protein>
    <recommendedName>
        <fullName evidence="3">HRQ family protein</fullName>
    </recommendedName>
</protein>
<sequence length="400" mass="46491">MISTPNVAGIAVVAAALAAVCYSKGSSPRSFWKFLRQKAALVAGRGLPDYAQLTGFPHPKPVHGFNIVHARPRPYRPFRWEYHQNMSLKNLEPDYWLELESTYHDRIAQRRQIYALHGKRVIDELPGSEAASKELMEMVIQYLCLRYPQQFEFDEWTLTFRNHILDSTANVSTVHPLVFLLENVPEDFLITQEDPDTGLYTLRAAVSTSAVGWNISQKIGKPLHDIHGPVPDYKEKMAFSMDRYFSKMPCNKPIQRGSWGLEIGEPLFLQTDEPEWSHRQHQNPDIPLSDIHMRVDWQTLRRLPKSRAIVFNFKAIFTPVTDFRNEPFIPKLLLKILLEGKKALMEYKGTWSIEHKVIPALREWTKEQEDKGWVPKDWQEKTLNEDPFYPGWEKHHPIPT</sequence>